<feature type="transmembrane region" description="Helical" evidence="4">
    <location>
        <begin position="297"/>
        <end position="315"/>
    </location>
</feature>
<feature type="transmembrane region" description="Helical" evidence="4">
    <location>
        <begin position="231"/>
        <end position="252"/>
    </location>
</feature>
<dbReference type="AlphaFoldDB" id="A0A4S4G598"/>
<dbReference type="EMBL" id="SSTJ01000003">
    <property type="protein sequence ID" value="THG38018.1"/>
    <property type="molecule type" value="Genomic_DNA"/>
</dbReference>
<comment type="caution">
    <text evidence="7">The sequence shown here is derived from an EMBL/GenBank/DDBJ whole genome shotgun (WGS) entry which is preliminary data.</text>
</comment>
<protein>
    <submittedName>
        <fullName evidence="7">Cytochrome C assembly protein</fullName>
    </submittedName>
</protein>
<dbReference type="GO" id="GO:0020037">
    <property type="term" value="F:heme binding"/>
    <property type="evidence" value="ECO:0007669"/>
    <property type="project" value="InterPro"/>
</dbReference>
<feature type="domain" description="Cytochrome c assembly protein" evidence="5">
    <location>
        <begin position="104"/>
        <end position="318"/>
    </location>
</feature>
<feature type="transmembrane region" description="Helical" evidence="4">
    <location>
        <begin position="6"/>
        <end position="28"/>
    </location>
</feature>
<feature type="domain" description="Cytochrome c-type biogenesis protein CcmF C-terminal" evidence="6">
    <location>
        <begin position="370"/>
        <end position="695"/>
    </location>
</feature>
<evidence type="ECO:0000256" key="2">
    <source>
        <dbReference type="ARBA" id="ARBA00022748"/>
    </source>
</evidence>
<dbReference type="InterPro" id="IPR002541">
    <property type="entry name" value="Cyt_c_assembly"/>
</dbReference>
<feature type="transmembrane region" description="Helical" evidence="4">
    <location>
        <begin position="501"/>
        <end position="528"/>
    </location>
</feature>
<evidence type="ECO:0000256" key="1">
    <source>
        <dbReference type="ARBA" id="ARBA00009186"/>
    </source>
</evidence>
<reference evidence="7 8" key="1">
    <citation type="submission" date="2019-04" db="EMBL/GenBank/DDBJ databases">
        <title>Microbes associate with the intestines of laboratory mice.</title>
        <authorList>
            <person name="Navarre W."/>
            <person name="Wong E."/>
            <person name="Huang K.C."/>
            <person name="Tropini C."/>
            <person name="Ng K."/>
            <person name="Yu B."/>
        </authorList>
    </citation>
    <scope>NUCLEOTIDE SEQUENCE [LARGE SCALE GENOMIC DNA]</scope>
    <source>
        <strain evidence="7 8">NM80_B27</strain>
    </source>
</reference>
<evidence type="ECO:0000259" key="5">
    <source>
        <dbReference type="Pfam" id="PF01578"/>
    </source>
</evidence>
<dbReference type="PRINTS" id="PR01410">
    <property type="entry name" value="CCBIOGENESIS"/>
</dbReference>
<dbReference type="RefSeq" id="WP_136433543.1">
    <property type="nucleotide sequence ID" value="NZ_SSTJ01000003.1"/>
</dbReference>
<sequence>MGVSMIGLLGLLVAFAGCVISVLCLGVAHILYKKRSFERSETFAWGGRLAAVLVAAALTVCCAVLVWCFFTGDNSIQYVLDNRSNSVSDIAWLYKLAGLWAGRQGSLLFWAWLIAVFNSVLVFATRKDTRPLDNGALCIAQLVLTAFVSVLLFSEANMPFLTTDSRYFAENGVLNAAASMRSMNALLEHWAMAIHPPTLFIGYAGLTLPFAYAVAALIVDDDSALWVNRSTGYLMFSWLLLGIGIGLGAVWAYVVLGWGGYWGWDPVENASLLPWLVGVALIHSFTVYRQRGAFKRWSVFCACLTFCFVVLGTFITRSGLVQSVHAFEGDPVSLVMFGALIVLSLLAGIVGLVVRRKSFGAVNAADDDIESMASKEAAYYVNNLIMVVFAVLLAYMTVSSALPSWLPFGGQSLSAGTYNAIARPLGITYLAVLAICPLLGWRRTDKEAFWRAARVPGLCALVLFVVLMVYFAAYLLPSYNAMIAMGGTTAEGLLEQGAPAYYNGLTVVGFAVASLLVFNALFMAVRALKRVTAATVRRRLSLFGGSVAHAAMGVILVGLIGSSMYVTEVTDYVPYSEDEDATVEPFVIQDFELQYTGNNIEELGNGNVKYTVYFDAYRDGAFVGSVAPAVQVVGATQQQKLEASVISFPLEDLFVVYRGVNENGDFSMDVRVNPLISLVWVGFGLLMVGCLIPLFAKRAVRREGDEGDDEPVRVLAAEAKTAADEAADEAAAAERPGIVEATAAEEVALVEDAEGDAAAGADAAATAADAAGAADGADEAGAAGAGEGK</sequence>
<feature type="region of interest" description="Disordered" evidence="3">
    <location>
        <begin position="760"/>
        <end position="789"/>
    </location>
</feature>
<dbReference type="GO" id="GO:0016020">
    <property type="term" value="C:membrane"/>
    <property type="evidence" value="ECO:0007669"/>
    <property type="project" value="InterPro"/>
</dbReference>
<dbReference type="GO" id="GO:0015232">
    <property type="term" value="F:heme transmembrane transporter activity"/>
    <property type="evidence" value="ECO:0007669"/>
    <property type="project" value="InterPro"/>
</dbReference>
<gene>
    <name evidence="7" type="ORF">E5986_03965</name>
</gene>
<organism evidence="7 8">
    <name type="scientific">Adlercreutzia caecimuris</name>
    <dbReference type="NCBI Taxonomy" id="671266"/>
    <lineage>
        <taxon>Bacteria</taxon>
        <taxon>Bacillati</taxon>
        <taxon>Actinomycetota</taxon>
        <taxon>Coriobacteriia</taxon>
        <taxon>Eggerthellales</taxon>
        <taxon>Eggerthellaceae</taxon>
        <taxon>Adlercreutzia</taxon>
    </lineage>
</organism>
<dbReference type="PANTHER" id="PTHR43653:SF1">
    <property type="entry name" value="CYTOCHROME C-TYPE BIOGENESIS PROTEIN CCMF"/>
    <property type="match status" value="1"/>
</dbReference>
<dbReference type="Pfam" id="PF16327">
    <property type="entry name" value="CcmF_C"/>
    <property type="match status" value="1"/>
</dbReference>
<evidence type="ECO:0000313" key="8">
    <source>
        <dbReference type="Proteomes" id="UP000308978"/>
    </source>
</evidence>
<comment type="similarity">
    <text evidence="1">Belongs to the CcmF/CycK/Ccl1/NrfE/CcsA family.</text>
</comment>
<feature type="transmembrane region" description="Helical" evidence="4">
    <location>
        <begin position="453"/>
        <end position="476"/>
    </location>
</feature>
<keyword evidence="4" id="KW-1133">Transmembrane helix</keyword>
<dbReference type="Proteomes" id="UP000308978">
    <property type="component" value="Unassembled WGS sequence"/>
</dbReference>
<feature type="transmembrane region" description="Helical" evidence="4">
    <location>
        <begin position="675"/>
        <end position="696"/>
    </location>
</feature>
<feature type="transmembrane region" description="Helical" evidence="4">
    <location>
        <begin position="540"/>
        <end position="566"/>
    </location>
</feature>
<dbReference type="Pfam" id="PF01578">
    <property type="entry name" value="Cytochrom_C_asm"/>
    <property type="match status" value="1"/>
</dbReference>
<evidence type="ECO:0000313" key="7">
    <source>
        <dbReference type="EMBL" id="THG38018.1"/>
    </source>
</evidence>
<name>A0A4S4G598_9ACTN</name>
<feature type="compositionally biased region" description="Low complexity" evidence="3">
    <location>
        <begin position="760"/>
        <end position="782"/>
    </location>
</feature>
<keyword evidence="4" id="KW-0812">Transmembrane</keyword>
<feature type="transmembrane region" description="Helical" evidence="4">
    <location>
        <begin position="49"/>
        <end position="72"/>
    </location>
</feature>
<feature type="transmembrane region" description="Helical" evidence="4">
    <location>
        <begin position="421"/>
        <end position="441"/>
    </location>
</feature>
<evidence type="ECO:0000256" key="3">
    <source>
        <dbReference type="SAM" id="MobiDB-lite"/>
    </source>
</evidence>
<evidence type="ECO:0000259" key="6">
    <source>
        <dbReference type="Pfam" id="PF16327"/>
    </source>
</evidence>
<proteinExistence type="inferred from homology"/>
<feature type="transmembrane region" description="Helical" evidence="4">
    <location>
        <begin position="200"/>
        <end position="219"/>
    </location>
</feature>
<keyword evidence="2" id="KW-0201">Cytochrome c-type biogenesis</keyword>
<dbReference type="GO" id="GO:0017004">
    <property type="term" value="P:cytochrome complex assembly"/>
    <property type="evidence" value="ECO:0007669"/>
    <property type="project" value="UniProtKB-KW"/>
</dbReference>
<feature type="transmembrane region" description="Helical" evidence="4">
    <location>
        <begin position="379"/>
        <end position="401"/>
    </location>
</feature>
<keyword evidence="4" id="KW-0472">Membrane</keyword>
<feature type="transmembrane region" description="Helical" evidence="4">
    <location>
        <begin position="107"/>
        <end position="124"/>
    </location>
</feature>
<feature type="transmembrane region" description="Helical" evidence="4">
    <location>
        <begin position="335"/>
        <end position="354"/>
    </location>
</feature>
<feature type="transmembrane region" description="Helical" evidence="4">
    <location>
        <begin position="136"/>
        <end position="154"/>
    </location>
</feature>
<dbReference type="PANTHER" id="PTHR43653">
    <property type="entry name" value="CYTOCHROME C ASSEMBLY PROTEIN-RELATED"/>
    <property type="match status" value="1"/>
</dbReference>
<feature type="transmembrane region" description="Helical" evidence="4">
    <location>
        <begin position="272"/>
        <end position="288"/>
    </location>
</feature>
<accession>A0A4S4G598</accession>
<dbReference type="InterPro" id="IPR032523">
    <property type="entry name" value="CcmF_C"/>
</dbReference>
<dbReference type="InterPro" id="IPR003567">
    <property type="entry name" value="Cyt_c_biogenesis"/>
</dbReference>
<evidence type="ECO:0000256" key="4">
    <source>
        <dbReference type="SAM" id="Phobius"/>
    </source>
</evidence>